<keyword evidence="2" id="KW-0472">Membrane</keyword>
<evidence type="ECO:0000256" key="2">
    <source>
        <dbReference type="SAM" id="Phobius"/>
    </source>
</evidence>
<feature type="signal peptide" evidence="3">
    <location>
        <begin position="1"/>
        <end position="22"/>
    </location>
</feature>
<evidence type="ECO:0000313" key="4">
    <source>
        <dbReference type="EMBL" id="BDN84898.1"/>
    </source>
</evidence>
<keyword evidence="3" id="KW-0732">Signal</keyword>
<evidence type="ECO:0000313" key="5">
    <source>
        <dbReference type="Proteomes" id="UP001058626"/>
    </source>
</evidence>
<feature type="chain" id="PRO_5040322409" description="Secreted protein" evidence="3">
    <location>
        <begin position="23"/>
        <end position="112"/>
    </location>
</feature>
<accession>A0A9N7LYH3</accession>
<dbReference type="EMBL" id="AP026367">
    <property type="protein sequence ID" value="BDN84898.1"/>
    <property type="molecule type" value="Genomic_DNA"/>
</dbReference>
<feature type="transmembrane region" description="Helical" evidence="2">
    <location>
        <begin position="40"/>
        <end position="62"/>
    </location>
</feature>
<gene>
    <name evidence="4" type="ORF">NJB1907Z4_C51130</name>
</gene>
<reference evidence="4" key="1">
    <citation type="submission" date="2022-06" db="EMBL/GenBank/DDBJ databases">
        <title>Complete genome sequence of Mycobacterium pseudoshottsii NJB1907-Z4.</title>
        <authorList>
            <person name="Komine T."/>
            <person name="Fukano H."/>
            <person name="Wada S."/>
        </authorList>
    </citation>
    <scope>NUCLEOTIDE SEQUENCE</scope>
    <source>
        <strain evidence="4">NJB1907-Z4</strain>
    </source>
</reference>
<evidence type="ECO:0008006" key="6">
    <source>
        <dbReference type="Google" id="ProtNLM"/>
    </source>
</evidence>
<protein>
    <recommendedName>
        <fullName evidence="6">Secreted protein</fullName>
    </recommendedName>
</protein>
<evidence type="ECO:0000256" key="3">
    <source>
        <dbReference type="SAM" id="SignalP"/>
    </source>
</evidence>
<dbReference type="Proteomes" id="UP001058626">
    <property type="component" value="Chromosome"/>
</dbReference>
<keyword evidence="2" id="KW-0812">Transmembrane</keyword>
<sequence length="112" mass="10573">MGFHGLPVFLSGGSVASAAATAAASSGPHDPGGALVGDVATGVVADVVAGAVAAVVAGGLAAGWRLAEYAMIATTPTHTAATSATTSQITRPDPPRTPGCDDGGVVSMLSDG</sequence>
<keyword evidence="5" id="KW-1185">Reference proteome</keyword>
<name>A0A9N7LYH3_9MYCO</name>
<dbReference type="AlphaFoldDB" id="A0A9N7LYH3"/>
<proteinExistence type="predicted"/>
<feature type="compositionally biased region" description="Low complexity" evidence="1">
    <location>
        <begin position="78"/>
        <end position="90"/>
    </location>
</feature>
<keyword evidence="2" id="KW-1133">Transmembrane helix</keyword>
<organism evidence="4 5">
    <name type="scientific">Mycobacterium pseudoshottsii</name>
    <dbReference type="NCBI Taxonomy" id="265949"/>
    <lineage>
        <taxon>Bacteria</taxon>
        <taxon>Bacillati</taxon>
        <taxon>Actinomycetota</taxon>
        <taxon>Actinomycetes</taxon>
        <taxon>Mycobacteriales</taxon>
        <taxon>Mycobacteriaceae</taxon>
        <taxon>Mycobacterium</taxon>
        <taxon>Mycobacterium ulcerans group</taxon>
    </lineage>
</organism>
<feature type="region of interest" description="Disordered" evidence="1">
    <location>
        <begin position="78"/>
        <end position="112"/>
    </location>
</feature>
<evidence type="ECO:0000256" key="1">
    <source>
        <dbReference type="SAM" id="MobiDB-lite"/>
    </source>
</evidence>